<dbReference type="Proteomes" id="UP000663855">
    <property type="component" value="Unassembled WGS sequence"/>
</dbReference>
<evidence type="ECO:0000313" key="11">
    <source>
        <dbReference type="Proteomes" id="UP000663866"/>
    </source>
</evidence>
<sequence>MTAICENSLFNVCSCKTKYHLPISLPLYDGRCHVDLFFKYGLNENDFNLQLSYGRKIIFIDNRHQHYRWFANYGIQSSNVKIFTTYGIHQKYLPSDPQSVLQQLDNIFKNKFQLSTTTIGIGECGLDDTSNCSYDFQLLIFKNQLKLAAEMKLPIVLHGRGVNSFEPMLRELKLHLNDTHKIHWHCINSKTNLNVISNFLN</sequence>
<dbReference type="PANTHER" id="PTHR46363:SF1">
    <property type="entry name" value="DEOXYRIBONUCLEASE TATDN2-RELATED"/>
    <property type="match status" value="1"/>
</dbReference>
<dbReference type="Proteomes" id="UP000663856">
    <property type="component" value="Unassembled WGS sequence"/>
</dbReference>
<dbReference type="OrthoDB" id="5850839at2759"/>
<accession>A0A815HX96</accession>
<dbReference type="PANTHER" id="PTHR46363">
    <property type="entry name" value="DEOXYRIBONUCLEASE TATDN2-RELATED"/>
    <property type="match status" value="1"/>
</dbReference>
<gene>
    <name evidence="9" type="ORF">BYL167_LOCUS61435</name>
    <name evidence="2" type="ORF">CJN711_LOCUS19809</name>
    <name evidence="8" type="ORF">GIL414_LOCUS51871</name>
    <name evidence="3" type="ORF">KQP761_LOCUS26737</name>
    <name evidence="7" type="ORF">OVN521_LOCUS36962</name>
    <name evidence="6" type="ORF">UXM345_LOCUS35597</name>
    <name evidence="5" type="ORF">WKI299_LOCUS18838</name>
    <name evidence="4" type="ORF">XDN619_LOCUS15810</name>
</gene>
<organism evidence="2 10">
    <name type="scientific">Rotaria magnacalcarata</name>
    <dbReference type="NCBI Taxonomy" id="392030"/>
    <lineage>
        <taxon>Eukaryota</taxon>
        <taxon>Metazoa</taxon>
        <taxon>Spiralia</taxon>
        <taxon>Gnathifera</taxon>
        <taxon>Rotifera</taxon>
        <taxon>Eurotatoria</taxon>
        <taxon>Bdelloidea</taxon>
        <taxon>Philodinida</taxon>
        <taxon>Philodinidae</taxon>
        <taxon>Rotaria</taxon>
    </lineage>
</organism>
<evidence type="ECO:0000256" key="1">
    <source>
        <dbReference type="ARBA" id="ARBA00009275"/>
    </source>
</evidence>
<evidence type="ECO:0000313" key="9">
    <source>
        <dbReference type="EMBL" id="CAF5077190.1"/>
    </source>
</evidence>
<dbReference type="EMBL" id="CAJOBG010044326">
    <property type="protein sequence ID" value="CAF4435360.1"/>
    <property type="molecule type" value="Genomic_DNA"/>
</dbReference>
<dbReference type="Proteomes" id="UP000663842">
    <property type="component" value="Unassembled WGS sequence"/>
</dbReference>
<dbReference type="Proteomes" id="UP000663887">
    <property type="component" value="Unassembled WGS sequence"/>
</dbReference>
<dbReference type="InterPro" id="IPR001130">
    <property type="entry name" value="TatD-like"/>
</dbReference>
<dbReference type="EMBL" id="CAJOBF010014806">
    <property type="protein sequence ID" value="CAF4342619.1"/>
    <property type="molecule type" value="Genomic_DNA"/>
</dbReference>
<dbReference type="Proteomes" id="UP000681720">
    <property type="component" value="Unassembled WGS sequence"/>
</dbReference>
<comment type="caution">
    <text evidence="2">The sequence shown here is derived from an EMBL/GenBank/DDBJ whole genome shotgun (WGS) entry which is preliminary data.</text>
</comment>
<dbReference type="EMBL" id="CAJNRF010007721">
    <property type="protein sequence ID" value="CAF2094237.1"/>
    <property type="molecule type" value="Genomic_DNA"/>
</dbReference>
<evidence type="ECO:0000313" key="10">
    <source>
        <dbReference type="Proteomes" id="UP000663855"/>
    </source>
</evidence>
<dbReference type="AlphaFoldDB" id="A0A815HX96"/>
<evidence type="ECO:0000313" key="2">
    <source>
        <dbReference type="EMBL" id="CAF1358565.1"/>
    </source>
</evidence>
<comment type="similarity">
    <text evidence="1">Belongs to the metallo-dependent hydrolases superfamily. TatD-type hydrolase family.</text>
</comment>
<dbReference type="EMBL" id="CAJOBH010232584">
    <property type="protein sequence ID" value="CAF5077190.1"/>
    <property type="molecule type" value="Genomic_DNA"/>
</dbReference>
<dbReference type="EMBL" id="CAJNOV010009303">
    <property type="protein sequence ID" value="CAF1358565.1"/>
    <property type="molecule type" value="Genomic_DNA"/>
</dbReference>
<evidence type="ECO:0000313" key="4">
    <source>
        <dbReference type="EMBL" id="CAF2086782.1"/>
    </source>
</evidence>
<dbReference type="EMBL" id="CAJNOW010014638">
    <property type="protein sequence ID" value="CAF1634079.1"/>
    <property type="molecule type" value="Genomic_DNA"/>
</dbReference>
<dbReference type="Proteomes" id="UP000663834">
    <property type="component" value="Unassembled WGS sequence"/>
</dbReference>
<dbReference type="GO" id="GO:0016788">
    <property type="term" value="F:hydrolase activity, acting on ester bonds"/>
    <property type="evidence" value="ECO:0007669"/>
    <property type="project" value="InterPro"/>
</dbReference>
<dbReference type="InterPro" id="IPR032466">
    <property type="entry name" value="Metal_Hydrolase"/>
</dbReference>
<dbReference type="Gene3D" id="3.20.20.140">
    <property type="entry name" value="Metal-dependent hydrolases"/>
    <property type="match status" value="1"/>
</dbReference>
<dbReference type="EMBL" id="CAJOBJ010176364">
    <property type="protein sequence ID" value="CAF4901764.1"/>
    <property type="molecule type" value="Genomic_DNA"/>
</dbReference>
<evidence type="ECO:0000313" key="3">
    <source>
        <dbReference type="EMBL" id="CAF1634079.1"/>
    </source>
</evidence>
<evidence type="ECO:0000313" key="6">
    <source>
        <dbReference type="EMBL" id="CAF4342619.1"/>
    </source>
</evidence>
<dbReference type="SUPFAM" id="SSF51556">
    <property type="entry name" value="Metallo-dependent hydrolases"/>
    <property type="match status" value="1"/>
</dbReference>
<protein>
    <submittedName>
        <fullName evidence="2">Uncharacterized protein</fullName>
    </submittedName>
</protein>
<dbReference type="EMBL" id="CAJNRG010006525">
    <property type="protein sequence ID" value="CAF2086782.1"/>
    <property type="molecule type" value="Genomic_DNA"/>
</dbReference>
<dbReference type="Proteomes" id="UP000681967">
    <property type="component" value="Unassembled WGS sequence"/>
</dbReference>
<evidence type="ECO:0000313" key="8">
    <source>
        <dbReference type="EMBL" id="CAF4901764.1"/>
    </source>
</evidence>
<evidence type="ECO:0000313" key="7">
    <source>
        <dbReference type="EMBL" id="CAF4435360.1"/>
    </source>
</evidence>
<dbReference type="Pfam" id="PF01026">
    <property type="entry name" value="TatD_DNase"/>
    <property type="match status" value="1"/>
</dbReference>
<keyword evidence="11" id="KW-1185">Reference proteome</keyword>
<name>A0A815HX96_9BILA</name>
<reference evidence="2" key="1">
    <citation type="submission" date="2021-02" db="EMBL/GenBank/DDBJ databases">
        <authorList>
            <person name="Nowell W R."/>
        </authorList>
    </citation>
    <scope>NUCLEOTIDE SEQUENCE</scope>
</reference>
<evidence type="ECO:0000313" key="5">
    <source>
        <dbReference type="EMBL" id="CAF2094237.1"/>
    </source>
</evidence>
<proteinExistence type="inferred from homology"/>
<dbReference type="Proteomes" id="UP000663866">
    <property type="component" value="Unassembled WGS sequence"/>
</dbReference>